<dbReference type="Proteomes" id="UP000253772">
    <property type="component" value="Chromosome c1"/>
</dbReference>
<dbReference type="PROSITE" id="PS51000">
    <property type="entry name" value="HTH_DEOR_2"/>
    <property type="match status" value="1"/>
</dbReference>
<dbReference type="InterPro" id="IPR013196">
    <property type="entry name" value="HTH_11"/>
</dbReference>
<dbReference type="InterPro" id="IPR036388">
    <property type="entry name" value="WH-like_DNA-bd_sf"/>
</dbReference>
<dbReference type="InterPro" id="IPR057727">
    <property type="entry name" value="WCX_dom"/>
</dbReference>
<dbReference type="Pfam" id="PF13280">
    <property type="entry name" value="WYL"/>
    <property type="match status" value="1"/>
</dbReference>
<dbReference type="InterPro" id="IPR051534">
    <property type="entry name" value="CBASS_pafABC_assoc_protein"/>
</dbReference>
<dbReference type="RefSeq" id="WP_017513043.1">
    <property type="nucleotide sequence ID" value="NZ_CP037900.1"/>
</dbReference>
<dbReference type="PANTHER" id="PTHR34580:SF3">
    <property type="entry name" value="PROTEIN PAFB"/>
    <property type="match status" value="1"/>
</dbReference>
<dbReference type="Pfam" id="PF25583">
    <property type="entry name" value="WCX"/>
    <property type="match status" value="1"/>
</dbReference>
<dbReference type="InterPro" id="IPR001034">
    <property type="entry name" value="DeoR_HTH"/>
</dbReference>
<dbReference type="GO" id="GO:0003700">
    <property type="term" value="F:DNA-binding transcription factor activity"/>
    <property type="evidence" value="ECO:0007669"/>
    <property type="project" value="InterPro"/>
</dbReference>
<keyword evidence="1" id="KW-0805">Transcription regulation</keyword>
<protein>
    <submittedName>
        <fullName evidence="4">Transcriptional regulator</fullName>
    </submittedName>
</protein>
<evidence type="ECO:0000313" key="5">
    <source>
        <dbReference type="Proteomes" id="UP000253772"/>
    </source>
</evidence>
<evidence type="ECO:0000259" key="3">
    <source>
        <dbReference type="PROSITE" id="PS51000"/>
    </source>
</evidence>
<gene>
    <name evidence="4" type="ORF">DDF84_009800</name>
</gene>
<sequence length="338" mass="38824">MEPKRRAAKISIERFGKIIHLLRKRGPIPMATLKNELEISEASVKRDIEFLKNRFGCPIEWSATERGRGYVIRDDLAEGGRFELPGIWFSSAEILALLTMLHLLEGIQPGLLDDDVAPLRDRLRAMLTQGAVASPHIEERVKLIHFAPRAIEPEHFRRVAGAVLEGKRVALTYWNRDKQELTERVVSPQQMVHYRENWLLDAWCHQRNALRTFALEAIREITVLPTAAERVSRKDLRVHFESGYGIFAGPAKHRARIKFTAKRAQWVASERWHPDQTSVTTSDGDYILEIPYSNDQELLMDLLRHCPEVEVLDPPELREHLHAALCVAAEKNRPLTDH</sequence>
<proteinExistence type="predicted"/>
<organism evidence="4 5">
    <name type="scientific">Cupriavidus metallidurans</name>
    <dbReference type="NCBI Taxonomy" id="119219"/>
    <lineage>
        <taxon>Bacteria</taxon>
        <taxon>Pseudomonadati</taxon>
        <taxon>Pseudomonadota</taxon>
        <taxon>Betaproteobacteria</taxon>
        <taxon>Burkholderiales</taxon>
        <taxon>Burkholderiaceae</taxon>
        <taxon>Cupriavidus</taxon>
    </lineage>
</organism>
<keyword evidence="2" id="KW-0804">Transcription</keyword>
<evidence type="ECO:0000313" key="4">
    <source>
        <dbReference type="EMBL" id="QBP10034.1"/>
    </source>
</evidence>
<name>A0A482ISI1_9BURK</name>
<dbReference type="PANTHER" id="PTHR34580">
    <property type="match status" value="1"/>
</dbReference>
<evidence type="ECO:0000256" key="1">
    <source>
        <dbReference type="ARBA" id="ARBA00023015"/>
    </source>
</evidence>
<dbReference type="EMBL" id="CP037900">
    <property type="protein sequence ID" value="QBP10034.1"/>
    <property type="molecule type" value="Genomic_DNA"/>
</dbReference>
<accession>A0A482ISI1</accession>
<dbReference type="InterPro" id="IPR026881">
    <property type="entry name" value="WYL_dom"/>
</dbReference>
<evidence type="ECO:0000256" key="2">
    <source>
        <dbReference type="ARBA" id="ARBA00023163"/>
    </source>
</evidence>
<dbReference type="Gene3D" id="1.10.10.10">
    <property type="entry name" value="Winged helix-like DNA-binding domain superfamily/Winged helix DNA-binding domain"/>
    <property type="match status" value="1"/>
</dbReference>
<dbReference type="OrthoDB" id="6400324at2"/>
<reference evidence="4 5" key="1">
    <citation type="submission" date="2019-03" db="EMBL/GenBank/DDBJ databases">
        <title>Comparative insights into the high quality Complete genome sequence of highly metal resistant Cupriavidus metallidurans strain BS1 isolated from a gold-copper mine.</title>
        <authorList>
            <person name="Mazhar H.S."/>
            <person name="Rensing C."/>
        </authorList>
    </citation>
    <scope>NUCLEOTIDE SEQUENCE [LARGE SCALE GENOMIC DNA]</scope>
    <source>
        <strain evidence="4 5">BS1</strain>
    </source>
</reference>
<dbReference type="AlphaFoldDB" id="A0A482ISI1"/>
<feature type="domain" description="HTH deoR-type" evidence="3">
    <location>
        <begin position="11"/>
        <end position="73"/>
    </location>
</feature>
<dbReference type="PROSITE" id="PS52050">
    <property type="entry name" value="WYL"/>
    <property type="match status" value="1"/>
</dbReference>
<dbReference type="Pfam" id="PF08279">
    <property type="entry name" value="HTH_11"/>
    <property type="match status" value="1"/>
</dbReference>